<dbReference type="EC" id="3.6.1.22" evidence="4"/>
<dbReference type="InterPro" id="IPR050241">
    <property type="entry name" value="NAD-cap_RNA_hydrolase_NudC"/>
</dbReference>
<evidence type="ECO:0000256" key="4">
    <source>
        <dbReference type="ARBA" id="ARBA00012381"/>
    </source>
</evidence>
<evidence type="ECO:0000256" key="2">
    <source>
        <dbReference type="ARBA" id="ARBA00001947"/>
    </source>
</evidence>
<dbReference type="GO" id="GO:0046872">
    <property type="term" value="F:metal ion binding"/>
    <property type="evidence" value="ECO:0007669"/>
    <property type="project" value="UniProtKB-KW"/>
</dbReference>
<evidence type="ECO:0000256" key="10">
    <source>
        <dbReference type="RuleBase" id="RU003476"/>
    </source>
</evidence>
<organism evidence="11 12">
    <name type="scientific">Marilutibacter maris</name>
    <dbReference type="NCBI Taxonomy" id="1605891"/>
    <lineage>
        <taxon>Bacteria</taxon>
        <taxon>Pseudomonadati</taxon>
        <taxon>Pseudomonadota</taxon>
        <taxon>Gammaproteobacteria</taxon>
        <taxon>Lysobacterales</taxon>
        <taxon>Lysobacteraceae</taxon>
        <taxon>Marilutibacter</taxon>
    </lineage>
</organism>
<evidence type="ECO:0000256" key="9">
    <source>
        <dbReference type="ARBA" id="ARBA00023679"/>
    </source>
</evidence>
<comment type="caution">
    <text evidence="11">The sequence shown here is derived from an EMBL/GenBank/DDBJ whole genome shotgun (WGS) entry which is preliminary data.</text>
</comment>
<evidence type="ECO:0000256" key="1">
    <source>
        <dbReference type="ARBA" id="ARBA00001946"/>
    </source>
</evidence>
<evidence type="ECO:0000256" key="8">
    <source>
        <dbReference type="ARBA" id="ARBA00023027"/>
    </source>
</evidence>
<comment type="catalytic activity">
    <reaction evidence="9">
        <text>a 5'-end NAD(+)-phospho-ribonucleoside in mRNA + H2O = a 5'-end phospho-adenosine-phospho-ribonucleoside in mRNA + beta-nicotinamide D-ribonucleotide + 2 H(+)</text>
        <dbReference type="Rhea" id="RHEA:60876"/>
        <dbReference type="Rhea" id="RHEA-COMP:15698"/>
        <dbReference type="Rhea" id="RHEA-COMP:15719"/>
        <dbReference type="ChEBI" id="CHEBI:14649"/>
        <dbReference type="ChEBI" id="CHEBI:15377"/>
        <dbReference type="ChEBI" id="CHEBI:15378"/>
        <dbReference type="ChEBI" id="CHEBI:144029"/>
        <dbReference type="ChEBI" id="CHEBI:144051"/>
    </reaction>
    <physiologicalReaction direction="left-to-right" evidence="9">
        <dbReference type="Rhea" id="RHEA:60877"/>
    </physiologicalReaction>
</comment>
<evidence type="ECO:0000256" key="6">
    <source>
        <dbReference type="ARBA" id="ARBA00022801"/>
    </source>
</evidence>
<dbReference type="EMBL" id="VICD02000243">
    <property type="protein sequence ID" value="KAB8173330.1"/>
    <property type="molecule type" value="Genomic_DNA"/>
</dbReference>
<dbReference type="AlphaFoldDB" id="A0A508ADD8"/>
<comment type="cofactor">
    <cofactor evidence="1">
        <name>Mg(2+)</name>
        <dbReference type="ChEBI" id="CHEBI:18420"/>
    </cofactor>
</comment>
<dbReference type="Gene3D" id="3.90.79.20">
    <property type="match status" value="1"/>
</dbReference>
<keyword evidence="5" id="KW-0479">Metal-binding</keyword>
<dbReference type="InterPro" id="IPR015376">
    <property type="entry name" value="Znr_NADH_PPase"/>
</dbReference>
<reference evidence="11 12" key="1">
    <citation type="submission" date="2019-10" db="EMBL/GenBank/DDBJ databases">
        <title>Lysobacter alkalisoli sp. nov., isolated from saline-alkaline soil.</title>
        <authorList>
            <person name="Sun J.-Q."/>
        </authorList>
    </citation>
    <scope>NUCLEOTIDE SEQUENCE [LARGE SCALE GENOMIC DNA]</scope>
    <source>
        <strain evidence="11 12">KCTC 42381</strain>
    </source>
</reference>
<dbReference type="PROSITE" id="PS00893">
    <property type="entry name" value="NUDIX_BOX"/>
    <property type="match status" value="1"/>
</dbReference>
<comment type="similarity">
    <text evidence="3">Belongs to the Nudix hydrolase family. NudC subfamily.</text>
</comment>
<dbReference type="CDD" id="cd03429">
    <property type="entry name" value="NUDIX_NADH_pyrophosphatase_Nudt13"/>
    <property type="match status" value="1"/>
</dbReference>
<keyword evidence="6 10" id="KW-0378">Hydrolase</keyword>
<dbReference type="InterPro" id="IPR049734">
    <property type="entry name" value="NudC-like_C"/>
</dbReference>
<gene>
    <name evidence="11" type="primary">nudC</name>
    <name evidence="11" type="ORF">FKV24_014325</name>
</gene>
<evidence type="ECO:0000256" key="5">
    <source>
        <dbReference type="ARBA" id="ARBA00022723"/>
    </source>
</evidence>
<sequence>MSATQPFAFVPTGPGELPAATLDRADRLRTDDAALDALWADARVLLLDAEGRALVDEHGLPAAPRGVELSGGAGGSGMATFLGLAADGQAWFSLDAELAAYTAPGTLDVRSAAAAWPMQEAAAFAQARAMQHWHQRHRHCGACGAHNRVERGGWLRRCGGCGIEHYPRTDPAVIVAVSDGERLLLGRQAGWPAGRYSVIAGFVEPGESLEQAVAREVEEETGLAIARCHYRASQPWPFPGTLMLGFFADAIAGEPRPSDELEDVRWFDVDSIADARRREQAGDDSKAALRLSPSLSISRWLLEQWLLEQWLAERMAAAS</sequence>
<dbReference type="InterPro" id="IPR015797">
    <property type="entry name" value="NUDIX_hydrolase-like_dom_sf"/>
</dbReference>
<dbReference type="Proteomes" id="UP000320431">
    <property type="component" value="Unassembled WGS sequence"/>
</dbReference>
<accession>A0A508ADD8</accession>
<dbReference type="PANTHER" id="PTHR42904:SF6">
    <property type="entry name" value="NAD-CAPPED RNA HYDROLASE NUDT12"/>
    <property type="match status" value="1"/>
</dbReference>
<dbReference type="NCBIfam" id="NF001299">
    <property type="entry name" value="PRK00241.1"/>
    <property type="match status" value="1"/>
</dbReference>
<dbReference type="RefSeq" id="WP_141482870.1">
    <property type="nucleotide sequence ID" value="NZ_VICD02000243.1"/>
</dbReference>
<dbReference type="GO" id="GO:0006742">
    <property type="term" value="P:NADP+ catabolic process"/>
    <property type="evidence" value="ECO:0007669"/>
    <property type="project" value="TreeGrafter"/>
</dbReference>
<dbReference type="SUPFAM" id="SSF55811">
    <property type="entry name" value="Nudix"/>
    <property type="match status" value="1"/>
</dbReference>
<dbReference type="Pfam" id="PF09297">
    <property type="entry name" value="Zn_ribbon_NUD"/>
    <property type="match status" value="1"/>
</dbReference>
<dbReference type="Gene3D" id="3.90.79.10">
    <property type="entry name" value="Nucleoside Triphosphate Pyrophosphohydrolase"/>
    <property type="match status" value="1"/>
</dbReference>
<dbReference type="InterPro" id="IPR020476">
    <property type="entry name" value="Nudix_hydrolase"/>
</dbReference>
<keyword evidence="8" id="KW-0520">NAD</keyword>
<proteinExistence type="inferred from homology"/>
<evidence type="ECO:0000313" key="12">
    <source>
        <dbReference type="Proteomes" id="UP000320431"/>
    </source>
</evidence>
<evidence type="ECO:0000313" key="11">
    <source>
        <dbReference type="EMBL" id="KAB8173330.1"/>
    </source>
</evidence>
<evidence type="ECO:0000256" key="3">
    <source>
        <dbReference type="ARBA" id="ARBA00009595"/>
    </source>
</evidence>
<dbReference type="PRINTS" id="PR00502">
    <property type="entry name" value="NUDIXFAMILY"/>
</dbReference>
<name>A0A508ADD8_9GAMM</name>
<keyword evidence="7" id="KW-0460">Magnesium</keyword>
<dbReference type="GO" id="GO:0019677">
    <property type="term" value="P:NAD+ catabolic process"/>
    <property type="evidence" value="ECO:0007669"/>
    <property type="project" value="TreeGrafter"/>
</dbReference>
<dbReference type="PANTHER" id="PTHR42904">
    <property type="entry name" value="NUDIX HYDROLASE, NUDC SUBFAMILY"/>
    <property type="match status" value="1"/>
</dbReference>
<dbReference type="PROSITE" id="PS51462">
    <property type="entry name" value="NUDIX"/>
    <property type="match status" value="1"/>
</dbReference>
<dbReference type="InterPro" id="IPR020084">
    <property type="entry name" value="NUDIX_hydrolase_CS"/>
</dbReference>
<dbReference type="GO" id="GO:0035529">
    <property type="term" value="F:NADH pyrophosphatase activity"/>
    <property type="evidence" value="ECO:0007669"/>
    <property type="project" value="TreeGrafter"/>
</dbReference>
<protein>
    <recommendedName>
        <fullName evidence="4">NAD(+) diphosphatase</fullName>
        <ecNumber evidence="4">3.6.1.22</ecNumber>
    </recommendedName>
</protein>
<dbReference type="Pfam" id="PF00293">
    <property type="entry name" value="NUDIX"/>
    <property type="match status" value="1"/>
</dbReference>
<dbReference type="InterPro" id="IPR000086">
    <property type="entry name" value="NUDIX_hydrolase_dom"/>
</dbReference>
<evidence type="ECO:0000256" key="7">
    <source>
        <dbReference type="ARBA" id="ARBA00022842"/>
    </source>
</evidence>
<dbReference type="GO" id="GO:0005829">
    <property type="term" value="C:cytosol"/>
    <property type="evidence" value="ECO:0007669"/>
    <property type="project" value="TreeGrafter"/>
</dbReference>
<comment type="cofactor">
    <cofactor evidence="2">
        <name>Zn(2+)</name>
        <dbReference type="ChEBI" id="CHEBI:29105"/>
    </cofactor>
</comment>